<dbReference type="PANTHER" id="PTHR11011">
    <property type="entry name" value="MALE STERILITY PROTEIN 2-RELATED"/>
    <property type="match status" value="1"/>
</dbReference>
<dbReference type="EMBL" id="GGMR01018839">
    <property type="protein sequence ID" value="MBY31458.1"/>
    <property type="molecule type" value="Transcribed_RNA"/>
</dbReference>
<dbReference type="Gene3D" id="3.40.50.720">
    <property type="entry name" value="NAD(P)-binding Rossmann-like Domain"/>
    <property type="match status" value="1"/>
</dbReference>
<name>A0A2S2PQ81_SCHGA</name>
<feature type="domain" description="Fatty acyl-CoA reductase C-terminal" evidence="2">
    <location>
        <begin position="112"/>
        <end position="204"/>
    </location>
</feature>
<dbReference type="GO" id="GO:0005777">
    <property type="term" value="C:peroxisome"/>
    <property type="evidence" value="ECO:0007669"/>
    <property type="project" value="TreeGrafter"/>
</dbReference>
<evidence type="ECO:0000256" key="1">
    <source>
        <dbReference type="SAM" id="Phobius"/>
    </source>
</evidence>
<sequence>MRCMYADPKKTADIVPGDYVSNAVLACAWDIHNIWKDNTFNDIVKVDSLDKETFVPPIYNFVSSSTNPLTWGEFSMLNKKYGYEVPSVKAISPILLRLSKHKFEYQILCFIFHIISGFIIDSLAKLTGRKPLLMEGYRKMHKFADVIYYFSLKPWTFNDNNTRYLIQKVSKLDQTLFRFDLTKLSWDEYFKKHVLGIRKYILKDPLETIPEGKKKNQKLYIAYYTLLSILAATLLLIVYKIFSLFV</sequence>
<accession>A0A2S2PQ81</accession>
<gene>
    <name evidence="3" type="primary">far1_5</name>
    <name evidence="3" type="ORF">g.110137</name>
</gene>
<proteinExistence type="predicted"/>
<keyword evidence="1" id="KW-1133">Transmembrane helix</keyword>
<dbReference type="InterPro" id="IPR033640">
    <property type="entry name" value="FAR_C"/>
</dbReference>
<evidence type="ECO:0000313" key="3">
    <source>
        <dbReference type="EMBL" id="MBY31458.1"/>
    </source>
</evidence>
<dbReference type="AlphaFoldDB" id="A0A2S2PQ81"/>
<dbReference type="InterPro" id="IPR026055">
    <property type="entry name" value="FAR"/>
</dbReference>
<dbReference type="GO" id="GO:0080019">
    <property type="term" value="F:alcohol-forming very long-chain fatty acyl-CoA reductase activity"/>
    <property type="evidence" value="ECO:0007669"/>
    <property type="project" value="InterPro"/>
</dbReference>
<organism evidence="3">
    <name type="scientific">Schizaphis graminum</name>
    <name type="common">Green bug aphid</name>
    <dbReference type="NCBI Taxonomy" id="13262"/>
    <lineage>
        <taxon>Eukaryota</taxon>
        <taxon>Metazoa</taxon>
        <taxon>Ecdysozoa</taxon>
        <taxon>Arthropoda</taxon>
        <taxon>Hexapoda</taxon>
        <taxon>Insecta</taxon>
        <taxon>Pterygota</taxon>
        <taxon>Neoptera</taxon>
        <taxon>Paraneoptera</taxon>
        <taxon>Hemiptera</taxon>
        <taxon>Sternorrhyncha</taxon>
        <taxon>Aphidomorpha</taxon>
        <taxon>Aphidoidea</taxon>
        <taxon>Aphididae</taxon>
        <taxon>Aphidini</taxon>
        <taxon>Schizaphis</taxon>
    </lineage>
</organism>
<reference evidence="3" key="1">
    <citation type="submission" date="2018-04" db="EMBL/GenBank/DDBJ databases">
        <title>Transcriptome of Schizaphis graminum biotype I.</title>
        <authorList>
            <person name="Scully E.D."/>
            <person name="Geib S.M."/>
            <person name="Palmer N.A."/>
            <person name="Koch K."/>
            <person name="Bradshaw J."/>
            <person name="Heng-Moss T."/>
            <person name="Sarath G."/>
        </authorList>
    </citation>
    <scope>NUCLEOTIDE SEQUENCE</scope>
</reference>
<dbReference type="PANTHER" id="PTHR11011:SF60">
    <property type="entry name" value="FATTY ACYL-COA REDUCTASE-RELATED"/>
    <property type="match status" value="1"/>
</dbReference>
<evidence type="ECO:0000259" key="2">
    <source>
        <dbReference type="Pfam" id="PF03015"/>
    </source>
</evidence>
<keyword evidence="1" id="KW-0472">Membrane</keyword>
<dbReference type="CDD" id="cd09071">
    <property type="entry name" value="FAR_C"/>
    <property type="match status" value="1"/>
</dbReference>
<dbReference type="GO" id="GO:0035336">
    <property type="term" value="P:long-chain fatty-acyl-CoA metabolic process"/>
    <property type="evidence" value="ECO:0007669"/>
    <property type="project" value="TreeGrafter"/>
</dbReference>
<keyword evidence="1" id="KW-0812">Transmembrane</keyword>
<dbReference type="Pfam" id="PF03015">
    <property type="entry name" value="Sterile"/>
    <property type="match status" value="1"/>
</dbReference>
<protein>
    <submittedName>
        <fullName evidence="3">Fatty acyl-CoA reductase 1</fullName>
    </submittedName>
</protein>
<feature type="transmembrane region" description="Helical" evidence="1">
    <location>
        <begin position="221"/>
        <end position="242"/>
    </location>
</feature>